<keyword evidence="7" id="KW-1185">Reference proteome</keyword>
<keyword evidence="3" id="KW-0804">Transcription</keyword>
<keyword evidence="1" id="KW-0805">Transcription regulation</keyword>
<dbReference type="KEGG" id="whr:OG579_15355"/>
<accession>A0AAU4JZ72</accession>
<evidence type="ECO:0000256" key="4">
    <source>
        <dbReference type="PROSITE-ProRule" id="PRU00335"/>
    </source>
</evidence>
<sequence>MAATRRRGTELDDAIYRAVFGELTEHGYSGLTFEGVARRAQTSKPVLYRRWPHRLDMVVAALTSASDDVIQAADTGSLAGDVEATLHLVLDRLESMGRSIALGVLSDAAAAPGTGTLRILQTKGVALSDAILHRARERGEIGPASLPERVRSLPFDMARYEFLVNGDLTADAIHDIVATVFCPLVVLLAGGADQPI</sequence>
<evidence type="ECO:0000256" key="3">
    <source>
        <dbReference type="ARBA" id="ARBA00023163"/>
    </source>
</evidence>
<protein>
    <submittedName>
        <fullName evidence="6">TetR/AcrR family transcriptional regulator</fullName>
    </submittedName>
</protein>
<gene>
    <name evidence="6" type="ORF">OG579_15355</name>
</gene>
<evidence type="ECO:0000256" key="2">
    <source>
        <dbReference type="ARBA" id="ARBA00023125"/>
    </source>
</evidence>
<dbReference type="InterPro" id="IPR036271">
    <property type="entry name" value="Tet_transcr_reg_TetR-rel_C_sf"/>
</dbReference>
<reference evidence="6 7" key="1">
    <citation type="submission" date="2022-10" db="EMBL/GenBank/DDBJ databases">
        <title>The complete genomes of actinobacterial strains from the NBC collection.</title>
        <authorList>
            <person name="Joergensen T.S."/>
            <person name="Alvarez Arevalo M."/>
            <person name="Sterndorff E.B."/>
            <person name="Faurdal D."/>
            <person name="Vuksanovic O."/>
            <person name="Mourched A.-S."/>
            <person name="Charusanti P."/>
            <person name="Shaw S."/>
            <person name="Blin K."/>
            <person name="Weber T."/>
        </authorList>
    </citation>
    <scope>NUCLEOTIDE SEQUENCE [LARGE SCALE GENOMIC DNA]</scope>
    <source>
        <strain evidence="6 7">NBC_00319</strain>
    </source>
</reference>
<name>A0AAU4JZ72_9NOCA</name>
<dbReference type="AlphaFoldDB" id="A0AAU4JZ72"/>
<keyword evidence="2 4" id="KW-0238">DNA-binding</keyword>
<dbReference type="GO" id="GO:0003700">
    <property type="term" value="F:DNA-binding transcription factor activity"/>
    <property type="evidence" value="ECO:0007669"/>
    <property type="project" value="TreeGrafter"/>
</dbReference>
<evidence type="ECO:0000313" key="7">
    <source>
        <dbReference type="Proteomes" id="UP001432128"/>
    </source>
</evidence>
<dbReference type="GO" id="GO:0000976">
    <property type="term" value="F:transcription cis-regulatory region binding"/>
    <property type="evidence" value="ECO:0007669"/>
    <property type="project" value="TreeGrafter"/>
</dbReference>
<dbReference type="InterPro" id="IPR001647">
    <property type="entry name" value="HTH_TetR"/>
</dbReference>
<dbReference type="RefSeq" id="WP_328856659.1">
    <property type="nucleotide sequence ID" value="NZ_CP108021.1"/>
</dbReference>
<proteinExistence type="predicted"/>
<dbReference type="EMBL" id="CP108021">
    <property type="protein sequence ID" value="WUM19091.1"/>
    <property type="molecule type" value="Genomic_DNA"/>
</dbReference>
<dbReference type="Proteomes" id="UP001432128">
    <property type="component" value="Chromosome"/>
</dbReference>
<organism evidence="6 7">
    <name type="scientific">Williamsia herbipolensis</name>
    <dbReference type="NCBI Taxonomy" id="1603258"/>
    <lineage>
        <taxon>Bacteria</taxon>
        <taxon>Bacillati</taxon>
        <taxon>Actinomycetota</taxon>
        <taxon>Actinomycetes</taxon>
        <taxon>Mycobacteriales</taxon>
        <taxon>Nocardiaceae</taxon>
        <taxon>Williamsia</taxon>
    </lineage>
</organism>
<dbReference type="InterPro" id="IPR009057">
    <property type="entry name" value="Homeodomain-like_sf"/>
</dbReference>
<dbReference type="Pfam" id="PF16859">
    <property type="entry name" value="TetR_C_11"/>
    <property type="match status" value="1"/>
</dbReference>
<dbReference type="Pfam" id="PF00440">
    <property type="entry name" value="TetR_N"/>
    <property type="match status" value="1"/>
</dbReference>
<dbReference type="Gene3D" id="1.10.357.10">
    <property type="entry name" value="Tetracycline Repressor, domain 2"/>
    <property type="match status" value="1"/>
</dbReference>
<feature type="domain" description="HTH tetR-type" evidence="5">
    <location>
        <begin position="9"/>
        <end position="69"/>
    </location>
</feature>
<evidence type="ECO:0000259" key="5">
    <source>
        <dbReference type="PROSITE" id="PS50977"/>
    </source>
</evidence>
<dbReference type="PANTHER" id="PTHR30055">
    <property type="entry name" value="HTH-TYPE TRANSCRIPTIONAL REGULATOR RUTR"/>
    <property type="match status" value="1"/>
</dbReference>
<evidence type="ECO:0000313" key="6">
    <source>
        <dbReference type="EMBL" id="WUM19091.1"/>
    </source>
</evidence>
<evidence type="ECO:0000256" key="1">
    <source>
        <dbReference type="ARBA" id="ARBA00023015"/>
    </source>
</evidence>
<dbReference type="SUPFAM" id="SSF48498">
    <property type="entry name" value="Tetracyclin repressor-like, C-terminal domain"/>
    <property type="match status" value="1"/>
</dbReference>
<dbReference type="Gene3D" id="1.10.10.60">
    <property type="entry name" value="Homeodomain-like"/>
    <property type="match status" value="1"/>
</dbReference>
<feature type="DNA-binding region" description="H-T-H motif" evidence="4">
    <location>
        <begin position="32"/>
        <end position="51"/>
    </location>
</feature>
<dbReference type="PROSITE" id="PS50977">
    <property type="entry name" value="HTH_TETR_2"/>
    <property type="match status" value="1"/>
</dbReference>
<dbReference type="SUPFAM" id="SSF46689">
    <property type="entry name" value="Homeodomain-like"/>
    <property type="match status" value="1"/>
</dbReference>
<dbReference type="PANTHER" id="PTHR30055:SF148">
    <property type="entry name" value="TETR-FAMILY TRANSCRIPTIONAL REGULATOR"/>
    <property type="match status" value="1"/>
</dbReference>
<dbReference type="InterPro" id="IPR050109">
    <property type="entry name" value="HTH-type_TetR-like_transc_reg"/>
</dbReference>
<dbReference type="InterPro" id="IPR011075">
    <property type="entry name" value="TetR_C"/>
</dbReference>